<dbReference type="EMBL" id="JAAXLA010000065">
    <property type="protein sequence ID" value="NMI00813.1"/>
    <property type="molecule type" value="Genomic_DNA"/>
</dbReference>
<organism evidence="8 9">
    <name type="scientific">Pseudonocardia acidicola</name>
    <dbReference type="NCBI Taxonomy" id="2724939"/>
    <lineage>
        <taxon>Bacteria</taxon>
        <taxon>Bacillati</taxon>
        <taxon>Actinomycetota</taxon>
        <taxon>Actinomycetes</taxon>
        <taxon>Pseudonocardiales</taxon>
        <taxon>Pseudonocardiaceae</taxon>
        <taxon>Pseudonocardia</taxon>
    </lineage>
</organism>
<feature type="domain" description="Nudix hydrolase" evidence="7">
    <location>
        <begin position="15"/>
        <end position="227"/>
    </location>
</feature>
<dbReference type="Proteomes" id="UP000820669">
    <property type="component" value="Unassembled WGS sequence"/>
</dbReference>
<dbReference type="PANTHER" id="PTHR12318">
    <property type="entry name" value="TESTOSTERONE-REGULATED PROTEIN RP2"/>
    <property type="match status" value="1"/>
</dbReference>
<evidence type="ECO:0000256" key="6">
    <source>
        <dbReference type="ARBA" id="ARBA00023211"/>
    </source>
</evidence>
<proteinExistence type="predicted"/>
<comment type="caution">
    <text evidence="8">The sequence shown here is derived from an EMBL/GenBank/DDBJ whole genome shotgun (WGS) entry which is preliminary data.</text>
</comment>
<dbReference type="Gene3D" id="3.90.79.10">
    <property type="entry name" value="Nucleoside Triphosphate Pyrophosphohydrolase"/>
    <property type="match status" value="1"/>
</dbReference>
<dbReference type="PROSITE" id="PS51462">
    <property type="entry name" value="NUDIX"/>
    <property type="match status" value="1"/>
</dbReference>
<evidence type="ECO:0000256" key="1">
    <source>
        <dbReference type="ARBA" id="ARBA00001936"/>
    </source>
</evidence>
<evidence type="ECO:0000313" key="8">
    <source>
        <dbReference type="EMBL" id="NMI00813.1"/>
    </source>
</evidence>
<dbReference type="InterPro" id="IPR000086">
    <property type="entry name" value="NUDIX_hydrolase_dom"/>
</dbReference>
<comment type="cofactor">
    <cofactor evidence="1">
        <name>Mn(2+)</name>
        <dbReference type="ChEBI" id="CHEBI:29035"/>
    </cofactor>
</comment>
<dbReference type="InterPro" id="IPR015797">
    <property type="entry name" value="NUDIX_hydrolase-like_dom_sf"/>
</dbReference>
<evidence type="ECO:0000256" key="3">
    <source>
        <dbReference type="ARBA" id="ARBA00022723"/>
    </source>
</evidence>
<evidence type="ECO:0000259" key="7">
    <source>
        <dbReference type="PROSITE" id="PS51462"/>
    </source>
</evidence>
<accession>A0ABX1SJV4</accession>
<protein>
    <submittedName>
        <fullName evidence="8">NUDIX hydrolase</fullName>
    </submittedName>
</protein>
<sequence length="287" mass="30628">MVRQVSTGGAAEPVVPRPAATVLLLRDAPDVPAGGTPLQVFLQRRVAGMAFAGGMTVFPGGGVDPGDTPDPSRWAGPDAHWWGRRLVCEPELAGALVQAAVRETFEECGVLLAAPPGGRTTVDPVLAGVLSQGREDLVARRRTLADLLAATGLVLRADLLHAWARWITPPSNPRRYDTVFFTAIVPAGQEADAATTEAVEAGWWHPAEALDRWQDGEIELMAPTLRTLQQIAEFPDAASVHAAAARRVVTPMIPKVRRDGSRIVVVIPGDPEYANAVDHLRPGGRRP</sequence>
<gene>
    <name evidence="8" type="ORF">HF526_26410</name>
</gene>
<dbReference type="CDD" id="cd18870">
    <property type="entry name" value="NUDIX_AcylCoAdiphos_Nudt19"/>
    <property type="match status" value="1"/>
</dbReference>
<dbReference type="GO" id="GO:0016787">
    <property type="term" value="F:hydrolase activity"/>
    <property type="evidence" value="ECO:0007669"/>
    <property type="project" value="UniProtKB-KW"/>
</dbReference>
<evidence type="ECO:0000313" key="9">
    <source>
        <dbReference type="Proteomes" id="UP000820669"/>
    </source>
</evidence>
<reference evidence="8 9" key="1">
    <citation type="submission" date="2020-04" db="EMBL/GenBank/DDBJ databases">
        <authorList>
            <person name="Klaysubun C."/>
            <person name="Duangmal K."/>
            <person name="Lipun K."/>
        </authorList>
    </citation>
    <scope>NUCLEOTIDE SEQUENCE [LARGE SCALE GENOMIC DNA]</scope>
    <source>
        <strain evidence="8 9">K10HN5</strain>
    </source>
</reference>
<keyword evidence="6" id="KW-0464">Manganese</keyword>
<dbReference type="InterPro" id="IPR039121">
    <property type="entry name" value="NUDT19"/>
</dbReference>
<name>A0ABX1SJV4_9PSEU</name>
<dbReference type="SUPFAM" id="SSF55811">
    <property type="entry name" value="Nudix"/>
    <property type="match status" value="1"/>
</dbReference>
<keyword evidence="3" id="KW-0479">Metal-binding</keyword>
<comment type="cofactor">
    <cofactor evidence="2">
        <name>Mg(2+)</name>
        <dbReference type="ChEBI" id="CHEBI:18420"/>
    </cofactor>
</comment>
<keyword evidence="4 8" id="KW-0378">Hydrolase</keyword>
<keyword evidence="9" id="KW-1185">Reference proteome</keyword>
<evidence type="ECO:0000256" key="4">
    <source>
        <dbReference type="ARBA" id="ARBA00022801"/>
    </source>
</evidence>
<evidence type="ECO:0000256" key="2">
    <source>
        <dbReference type="ARBA" id="ARBA00001946"/>
    </source>
</evidence>
<evidence type="ECO:0000256" key="5">
    <source>
        <dbReference type="ARBA" id="ARBA00022842"/>
    </source>
</evidence>
<keyword evidence="5" id="KW-0460">Magnesium</keyword>
<dbReference type="PANTHER" id="PTHR12318:SF0">
    <property type="entry name" value="ACYL-COENZYME A DIPHOSPHATASE NUDT19"/>
    <property type="match status" value="1"/>
</dbReference>